<protein>
    <submittedName>
        <fullName evidence="1">Uncharacterized protein</fullName>
    </submittedName>
</protein>
<comment type="caution">
    <text evidence="1">The sequence shown here is derived from an EMBL/GenBank/DDBJ whole genome shotgun (WGS) entry which is preliminary data.</text>
</comment>
<keyword evidence="2" id="KW-1185">Reference proteome</keyword>
<accession>A0A4R8GGP4</accession>
<sequence>MSQDNSTKNFWITILSLLIALAGVGVQYKAVGVQHESINSQLEMKKYELTFSEKQKRYVDFMKCISESFNLALESSDDSNLIKKLDKLESLYYEVEPFMRDEKKRNKLYKLIGDYSDFCKEVFKGEQGPGQMIVGGIKEKYPEYQKQFRDILDWMLYESKI</sequence>
<gene>
    <name evidence="1" type="ORF">C7959_1559</name>
</gene>
<dbReference type="EMBL" id="SOEG01000055">
    <property type="protein sequence ID" value="TDX44405.1"/>
    <property type="molecule type" value="Genomic_DNA"/>
</dbReference>
<dbReference type="AlphaFoldDB" id="A0A4R8GGP4"/>
<dbReference type="RefSeq" id="WP_134119137.1">
    <property type="nucleotide sequence ID" value="NZ_SOEG01000055.1"/>
</dbReference>
<reference evidence="1 2" key="1">
    <citation type="submission" date="2019-03" db="EMBL/GenBank/DDBJ databases">
        <title>Subsurface microbial communities from deep shales in Ohio and West Virginia, USA.</title>
        <authorList>
            <person name="Wrighton K."/>
        </authorList>
    </citation>
    <scope>NUCLEOTIDE SEQUENCE [LARGE SCALE GENOMIC DNA]</scope>
    <source>
        <strain evidence="1 2">MSL 6dP</strain>
    </source>
</reference>
<evidence type="ECO:0000313" key="1">
    <source>
        <dbReference type="EMBL" id="TDX44405.1"/>
    </source>
</evidence>
<evidence type="ECO:0000313" key="2">
    <source>
        <dbReference type="Proteomes" id="UP000295832"/>
    </source>
</evidence>
<proteinExistence type="predicted"/>
<organism evidence="1 2">
    <name type="scientific">Orenia marismortui</name>
    <dbReference type="NCBI Taxonomy" id="46469"/>
    <lineage>
        <taxon>Bacteria</taxon>
        <taxon>Bacillati</taxon>
        <taxon>Bacillota</taxon>
        <taxon>Clostridia</taxon>
        <taxon>Halanaerobiales</taxon>
        <taxon>Halobacteroidaceae</taxon>
        <taxon>Orenia</taxon>
    </lineage>
</organism>
<dbReference type="Proteomes" id="UP000295832">
    <property type="component" value="Unassembled WGS sequence"/>
</dbReference>
<name>A0A4R8GGP4_9FIRM</name>